<sequence>MIPNGTEIQYYTYGPRRERIGTVIRCEDTHNKNWYTVRENSKEGNGEESTIHVDKFLRILKPRGLFMKNLSPRQIKVIEDLVSKEITRMRDANQLEIHIKELQALYLQLVT</sequence>
<accession>A0A0F9CIB5</accession>
<protein>
    <submittedName>
        <fullName evidence="1">Uncharacterized protein</fullName>
    </submittedName>
</protein>
<dbReference type="EMBL" id="LAZR01033106">
    <property type="protein sequence ID" value="KKL49038.1"/>
    <property type="molecule type" value="Genomic_DNA"/>
</dbReference>
<proteinExistence type="predicted"/>
<name>A0A0F9CIB5_9ZZZZ</name>
<organism evidence="1">
    <name type="scientific">marine sediment metagenome</name>
    <dbReference type="NCBI Taxonomy" id="412755"/>
    <lineage>
        <taxon>unclassified sequences</taxon>
        <taxon>metagenomes</taxon>
        <taxon>ecological metagenomes</taxon>
    </lineage>
</organism>
<gene>
    <name evidence="1" type="ORF">LCGC14_2319490</name>
</gene>
<reference evidence="1" key="1">
    <citation type="journal article" date="2015" name="Nature">
        <title>Complex archaea that bridge the gap between prokaryotes and eukaryotes.</title>
        <authorList>
            <person name="Spang A."/>
            <person name="Saw J.H."/>
            <person name="Jorgensen S.L."/>
            <person name="Zaremba-Niedzwiedzka K."/>
            <person name="Martijn J."/>
            <person name="Lind A.E."/>
            <person name="van Eijk R."/>
            <person name="Schleper C."/>
            <person name="Guy L."/>
            <person name="Ettema T.J."/>
        </authorList>
    </citation>
    <scope>NUCLEOTIDE SEQUENCE</scope>
</reference>
<comment type="caution">
    <text evidence="1">The sequence shown here is derived from an EMBL/GenBank/DDBJ whole genome shotgun (WGS) entry which is preliminary data.</text>
</comment>
<evidence type="ECO:0000313" key="1">
    <source>
        <dbReference type="EMBL" id="KKL49038.1"/>
    </source>
</evidence>
<dbReference type="AlphaFoldDB" id="A0A0F9CIB5"/>